<protein>
    <submittedName>
        <fullName evidence="1">Uncharacterized protein</fullName>
    </submittedName>
</protein>
<evidence type="ECO:0000313" key="2">
    <source>
        <dbReference type="Proteomes" id="UP000326924"/>
    </source>
</evidence>
<proteinExistence type="predicted"/>
<dbReference type="AlphaFoldDB" id="A0A5J5F6E7"/>
<sequence length="228" mass="24074">MATGSAAGWTPPLNPHPMAPTVAFTNWVNNRPSWIAVTNSTLKLPDTDQAAQLQGRHHPDETGRAALAQPCVPVYDLDIPDFHATHAVVINSLYKEAVPAPPTSMADHLDGAVSCEWAGRVDPLKARRIVEDWILSLRPTASHELTTEMDAADAESLAQLPDIAVGEEASADCNGACSGCARAVETEDLSGAVCRLVHTSTDEALPATTDDVVNCQAGIVADEHSGLL</sequence>
<gene>
    <name evidence="1" type="ORF">FN846DRAFT_903853</name>
</gene>
<accession>A0A5J5F6E7</accession>
<dbReference type="EMBL" id="VXIS01000028">
    <property type="protein sequence ID" value="KAA8912110.1"/>
    <property type="molecule type" value="Genomic_DNA"/>
</dbReference>
<reference evidence="1 2" key="1">
    <citation type="submission" date="2019-09" db="EMBL/GenBank/DDBJ databases">
        <title>Draft genome of the ectomycorrhizal ascomycete Sphaerosporella brunnea.</title>
        <authorList>
            <consortium name="DOE Joint Genome Institute"/>
            <person name="Benucci G.M."/>
            <person name="Marozzi G."/>
            <person name="Antonielli L."/>
            <person name="Sanchez S."/>
            <person name="Marco P."/>
            <person name="Wang X."/>
            <person name="Falini L.B."/>
            <person name="Barry K."/>
            <person name="Haridas S."/>
            <person name="Lipzen A."/>
            <person name="Labutti K."/>
            <person name="Grigoriev I.V."/>
            <person name="Murat C."/>
            <person name="Martin F."/>
            <person name="Albertini E."/>
            <person name="Donnini D."/>
            <person name="Bonito G."/>
        </authorList>
    </citation>
    <scope>NUCLEOTIDE SEQUENCE [LARGE SCALE GENOMIC DNA]</scope>
    <source>
        <strain evidence="1 2">Sb_GMNB300</strain>
    </source>
</reference>
<dbReference type="Proteomes" id="UP000326924">
    <property type="component" value="Unassembled WGS sequence"/>
</dbReference>
<keyword evidence="2" id="KW-1185">Reference proteome</keyword>
<organism evidence="1 2">
    <name type="scientific">Sphaerosporella brunnea</name>
    <dbReference type="NCBI Taxonomy" id="1250544"/>
    <lineage>
        <taxon>Eukaryota</taxon>
        <taxon>Fungi</taxon>
        <taxon>Dikarya</taxon>
        <taxon>Ascomycota</taxon>
        <taxon>Pezizomycotina</taxon>
        <taxon>Pezizomycetes</taxon>
        <taxon>Pezizales</taxon>
        <taxon>Pyronemataceae</taxon>
        <taxon>Sphaerosporella</taxon>
    </lineage>
</organism>
<dbReference type="InParanoid" id="A0A5J5F6E7"/>
<comment type="caution">
    <text evidence="1">The sequence shown here is derived from an EMBL/GenBank/DDBJ whole genome shotgun (WGS) entry which is preliminary data.</text>
</comment>
<evidence type="ECO:0000313" key="1">
    <source>
        <dbReference type="EMBL" id="KAA8912110.1"/>
    </source>
</evidence>
<name>A0A5J5F6E7_9PEZI</name>